<evidence type="ECO:0000313" key="6">
    <source>
        <dbReference type="Proteomes" id="UP000253501"/>
    </source>
</evidence>
<dbReference type="NCBIfam" id="TIGR03417">
    <property type="entry name" value="chol_sulfatase"/>
    <property type="match status" value="1"/>
</dbReference>
<dbReference type="Proteomes" id="UP000253501">
    <property type="component" value="Unassembled WGS sequence"/>
</dbReference>
<dbReference type="GO" id="GO:0046872">
    <property type="term" value="F:metal ion binding"/>
    <property type="evidence" value="ECO:0007669"/>
    <property type="project" value="UniProtKB-KW"/>
</dbReference>
<dbReference type="InterPro" id="IPR017850">
    <property type="entry name" value="Alkaline_phosphatase_core_sf"/>
</dbReference>
<evidence type="ECO:0000256" key="3">
    <source>
        <dbReference type="ARBA" id="ARBA00022801"/>
    </source>
</evidence>
<comment type="caution">
    <text evidence="5">The sequence shown here is derived from an EMBL/GenBank/DDBJ whole genome shotgun (WGS) entry which is preliminary data.</text>
</comment>
<dbReference type="Pfam" id="PF00884">
    <property type="entry name" value="Sulfatase"/>
    <property type="match status" value="1"/>
</dbReference>
<dbReference type="GO" id="GO:0005737">
    <property type="term" value="C:cytoplasm"/>
    <property type="evidence" value="ECO:0007669"/>
    <property type="project" value="TreeGrafter"/>
</dbReference>
<organism evidence="5 6">
    <name type="scientific">Cupriavidus necator</name>
    <name type="common">Alcaligenes eutrophus</name>
    <name type="synonym">Ralstonia eutropha</name>
    <dbReference type="NCBI Taxonomy" id="106590"/>
    <lineage>
        <taxon>Bacteria</taxon>
        <taxon>Pseudomonadati</taxon>
        <taxon>Pseudomonadota</taxon>
        <taxon>Betaproteobacteria</taxon>
        <taxon>Burkholderiales</taxon>
        <taxon>Burkholderiaceae</taxon>
        <taxon>Cupriavidus</taxon>
    </lineage>
</organism>
<sequence length="507" mass="57245">MRKPNILFVMADQLSAPVLPFHGNSVVKAPHLEALAARSAVFDNAYCNFPLCAPARFSLLAGQFATRIGAFDNACEFQAATPTLPYYLAQQGYKTILGGKMHFVGPDQKHGFQERLTTDIYPADFGWAADWAEGEFSFYSPGHNLSTVDESGSCFRSLQLDYDEEVEAKAIQRLYDLAREDEQPFFMCVSYTHPHPPYHILPEYLDRYSPEEINLPLVGDMPMEARDKLSQWVQYSHGLDKQGATDEQVRRARHAYYAMVSYVDDKVGRLLETLKRAGFEDNTIVVFTSDHGDMLGERGMWFKRVFFDWSAKVPLLVYDPRKRNPRRIAEPVSHVDLLPTLLDLAMDGKAPAWVEPIDGRSLAPLVATGDDNGEAEAFVEYTAEGVTGPCCMLRRGRYKYVYTHGHPDLLFDMEADPSELVNIAQEQPQVLAELKARVLSRWDPAAITQQVLASQARRKFINSLPEGIQPTWDFQAGTDDTRRFVRRGSARVIKVKKRWPAVAPVAK</sequence>
<dbReference type="PROSITE" id="PS00523">
    <property type="entry name" value="SULFATASE_1"/>
    <property type="match status" value="1"/>
</dbReference>
<evidence type="ECO:0000256" key="1">
    <source>
        <dbReference type="ARBA" id="ARBA00008779"/>
    </source>
</evidence>
<protein>
    <submittedName>
        <fullName evidence="5">Choline-sulfatase</fullName>
        <ecNumber evidence="5">3.1.6.6</ecNumber>
    </submittedName>
</protein>
<dbReference type="PANTHER" id="PTHR45953:SF1">
    <property type="entry name" value="IDURONATE 2-SULFATASE"/>
    <property type="match status" value="1"/>
</dbReference>
<dbReference type="EC" id="3.1.6.6" evidence="5"/>
<keyword evidence="2" id="KW-0479">Metal-binding</keyword>
<evidence type="ECO:0000259" key="4">
    <source>
        <dbReference type="Pfam" id="PF00884"/>
    </source>
</evidence>
<comment type="similarity">
    <text evidence="1">Belongs to the sulfatase family.</text>
</comment>
<dbReference type="Gene3D" id="3.40.720.10">
    <property type="entry name" value="Alkaline Phosphatase, subunit A"/>
    <property type="match status" value="1"/>
</dbReference>
<dbReference type="PANTHER" id="PTHR45953">
    <property type="entry name" value="IDURONATE 2-SULFATASE"/>
    <property type="match status" value="1"/>
</dbReference>
<evidence type="ECO:0000256" key="2">
    <source>
        <dbReference type="ARBA" id="ARBA00022723"/>
    </source>
</evidence>
<dbReference type="AlphaFoldDB" id="A0A367PJF2"/>
<accession>A0A367PJF2</accession>
<name>A0A367PJF2_CUPNE</name>
<dbReference type="InterPro" id="IPR000917">
    <property type="entry name" value="Sulfatase_N"/>
</dbReference>
<gene>
    <name evidence="5" type="primary">betC</name>
    <name evidence="5" type="ORF">DDK22_13680</name>
</gene>
<dbReference type="RefSeq" id="WP_114132393.1">
    <property type="nucleotide sequence ID" value="NZ_CP068434.1"/>
</dbReference>
<keyword evidence="3 5" id="KW-0378">Hydrolase</keyword>
<dbReference type="SUPFAM" id="SSF53649">
    <property type="entry name" value="Alkaline phosphatase-like"/>
    <property type="match status" value="1"/>
</dbReference>
<dbReference type="InterPro" id="IPR017785">
    <property type="entry name" value="Choline-sulfatase"/>
</dbReference>
<feature type="domain" description="Sulfatase N-terminal" evidence="4">
    <location>
        <begin position="4"/>
        <end position="345"/>
    </location>
</feature>
<dbReference type="InterPro" id="IPR024607">
    <property type="entry name" value="Sulfatase_CS"/>
</dbReference>
<dbReference type="CDD" id="cd16032">
    <property type="entry name" value="choline-sulfatase"/>
    <property type="match status" value="1"/>
</dbReference>
<reference evidence="5 6" key="1">
    <citation type="submission" date="2018-04" db="EMBL/GenBank/DDBJ databases">
        <title>Cupriavidus necator CR12 genome sequencing and assembly.</title>
        <authorList>
            <person name="Ben Fekih I."/>
            <person name="Mazhar H.S."/>
            <person name="Bello S.K."/>
            <person name="Rensing C."/>
        </authorList>
    </citation>
    <scope>NUCLEOTIDE SEQUENCE [LARGE SCALE GENOMIC DNA]</scope>
    <source>
        <strain evidence="5 6">CR12</strain>
    </source>
</reference>
<proteinExistence type="inferred from homology"/>
<dbReference type="GO" id="GO:0047753">
    <property type="term" value="F:choline-sulfatase activity"/>
    <property type="evidence" value="ECO:0007669"/>
    <property type="project" value="UniProtKB-EC"/>
</dbReference>
<dbReference type="FunFam" id="3.40.720.10:FF:000032">
    <property type="entry name" value="Choline sulfatase"/>
    <property type="match status" value="1"/>
</dbReference>
<evidence type="ECO:0000313" key="5">
    <source>
        <dbReference type="EMBL" id="RCJ07938.1"/>
    </source>
</evidence>
<dbReference type="EMBL" id="QDHA01000033">
    <property type="protein sequence ID" value="RCJ07938.1"/>
    <property type="molecule type" value="Genomic_DNA"/>
</dbReference>